<organism evidence="1">
    <name type="scientific">uncultured planctomycete 8FN</name>
    <dbReference type="NCBI Taxonomy" id="455070"/>
    <lineage>
        <taxon>Bacteria</taxon>
        <taxon>Pseudomonadati</taxon>
        <taxon>Planctomycetota</taxon>
        <taxon>Planctomycetia</taxon>
        <taxon>Planctomycetales</taxon>
        <taxon>environmental samples</taxon>
    </lineage>
</organism>
<reference evidence="1" key="1">
    <citation type="journal article" date="2007" name="ISME J.">
        <title>Fosmids of novel marine Planctomycetes from the Namibian and Oregon coast upwelling systems and their cross-comparison with planctomycete genomes.</title>
        <authorList>
            <person name="Woebken D."/>
            <person name="Teeling H."/>
            <person name="Wecker P."/>
            <person name="Dumitriu A."/>
            <person name="Kostadinov I."/>
            <person name="DeLong E.F."/>
            <person name="Amann R."/>
            <person name="Gloeckner F.O."/>
        </authorList>
    </citation>
    <scope>NUCLEOTIDE SEQUENCE</scope>
</reference>
<sequence>MVLSPFQGLSRRWFHWTGLDWTGLDWVQRAESRERRSFSLHRLVLCEKNIRTVISQGQYVIGSPSNGKCQAFTRFQKDPFYPDAENGIDFTIYRHPGPA</sequence>
<proteinExistence type="predicted"/>
<evidence type="ECO:0000313" key="1">
    <source>
        <dbReference type="EMBL" id="ABX10706.1"/>
    </source>
</evidence>
<protein>
    <submittedName>
        <fullName evidence="1">Uncharacterized protein</fullName>
    </submittedName>
</protein>
<name>A9LH29_9BACT</name>
<accession>A9LH29</accession>
<gene>
    <name evidence="1" type="ORF">8FN_28</name>
</gene>
<dbReference type="EMBL" id="EF591888">
    <property type="protein sequence ID" value="ABX10706.1"/>
    <property type="molecule type" value="Genomic_DNA"/>
</dbReference>
<dbReference type="AlphaFoldDB" id="A9LH29"/>